<name>A0A1X0P3L5_9TRYP</name>
<dbReference type="STRING" id="67003.A0A1X0P3L5"/>
<dbReference type="OrthoDB" id="417678at2759"/>
<dbReference type="Proteomes" id="UP000192257">
    <property type="component" value="Unassembled WGS sequence"/>
</dbReference>
<dbReference type="AlphaFoldDB" id="A0A1X0P3L5"/>
<keyword evidence="2" id="KW-1185">Reference proteome</keyword>
<proteinExistence type="predicted"/>
<protein>
    <submittedName>
        <fullName evidence="1">Putative ubiquitin ligase</fullName>
    </submittedName>
</protein>
<gene>
    <name evidence="1" type="ORF">TM35_000051180</name>
</gene>
<keyword evidence="1" id="KW-0436">Ligase</keyword>
<organism evidence="1 2">
    <name type="scientific">Trypanosoma theileri</name>
    <dbReference type="NCBI Taxonomy" id="67003"/>
    <lineage>
        <taxon>Eukaryota</taxon>
        <taxon>Discoba</taxon>
        <taxon>Euglenozoa</taxon>
        <taxon>Kinetoplastea</taxon>
        <taxon>Metakinetoplastina</taxon>
        <taxon>Trypanosomatida</taxon>
        <taxon>Trypanosomatidae</taxon>
        <taxon>Trypanosoma</taxon>
    </lineage>
</organism>
<dbReference type="PANTHER" id="PTHR36960:SF1">
    <property type="entry name" value="SI:DKEY-32E6.3"/>
    <property type="match status" value="1"/>
</dbReference>
<dbReference type="PANTHER" id="PTHR36960">
    <property type="entry name" value="SI:DKEY-32E6.3"/>
    <property type="match status" value="1"/>
</dbReference>
<dbReference type="GO" id="GO:0016874">
    <property type="term" value="F:ligase activity"/>
    <property type="evidence" value="ECO:0007669"/>
    <property type="project" value="UniProtKB-KW"/>
</dbReference>
<dbReference type="EMBL" id="NBCO01000005">
    <property type="protein sequence ID" value="ORC91522.1"/>
    <property type="molecule type" value="Genomic_DNA"/>
</dbReference>
<sequence>MSRAFLERCPRRHLVIHMDINKTIIQVDSAGGRTMEDVLNSNIAANVFGTQVGEKWVPKLGPHDSGDRSDLMTFDEFVDNMHSEPPGMQELPKSEKDFIWRNISEKRRSILRTFTHEGQPGEKYKHHIDEQKAVLTSAPDCSIIPSFFKFVNVLSELNWSFTLIFRTFGNDLANVLKEWKRFVFGEHFYKPRGAILKHMKENYVPEATGCIFRENDKLFFCLGPDKAAMVCQPEGTETLPVVEILSQLSRMPSCKKVYETNFTLLHNQLLEYAAATNNIAGLVDYYPFWAQGAERRSGGKVFPVHIRPSTSLVEPLFYIFFDDNIFIGNERSIVDMRDAATGESIVDSITEEKYCVAANPYKAIVDEDYFVNSLAEKIRLQLE</sequence>
<dbReference type="RefSeq" id="XP_028885588.1">
    <property type="nucleotide sequence ID" value="XM_029022773.1"/>
</dbReference>
<dbReference type="VEuPathDB" id="TriTrypDB:TM35_000051180"/>
<dbReference type="GeneID" id="39982553"/>
<evidence type="ECO:0000313" key="2">
    <source>
        <dbReference type="Proteomes" id="UP000192257"/>
    </source>
</evidence>
<comment type="caution">
    <text evidence="1">The sequence shown here is derived from an EMBL/GenBank/DDBJ whole genome shotgun (WGS) entry which is preliminary data.</text>
</comment>
<evidence type="ECO:0000313" key="1">
    <source>
        <dbReference type="EMBL" id="ORC91522.1"/>
    </source>
</evidence>
<reference evidence="1 2" key="1">
    <citation type="submission" date="2017-03" db="EMBL/GenBank/DDBJ databases">
        <title>An alternative strategy for trypanosome survival in the mammalian bloodstream revealed through genome and transcriptome analysis of the ubiquitous bovine parasite Trypanosoma (Megatrypanum) theileri.</title>
        <authorList>
            <person name="Kelly S."/>
            <person name="Ivens A."/>
            <person name="Mott A."/>
            <person name="O'Neill E."/>
            <person name="Emms D."/>
            <person name="Macleod O."/>
            <person name="Voorheis P."/>
            <person name="Matthews J."/>
            <person name="Matthews K."/>
            <person name="Carrington M."/>
        </authorList>
    </citation>
    <scope>NUCLEOTIDE SEQUENCE [LARGE SCALE GENOMIC DNA]</scope>
    <source>
        <strain evidence="1">Edinburgh</strain>
    </source>
</reference>
<accession>A0A1X0P3L5</accession>